<dbReference type="STRING" id="1344418.A0A1D2VPD4"/>
<feature type="compositionally biased region" description="Low complexity" evidence="5">
    <location>
        <begin position="136"/>
        <end position="158"/>
    </location>
</feature>
<dbReference type="InterPro" id="IPR001180">
    <property type="entry name" value="CNH_dom"/>
</dbReference>
<dbReference type="InterPro" id="IPR019452">
    <property type="entry name" value="VPS39/TGF_beta_rcpt-assoc_1"/>
</dbReference>
<dbReference type="GO" id="GO:0006914">
    <property type="term" value="P:autophagy"/>
    <property type="evidence" value="ECO:0007669"/>
    <property type="project" value="TreeGrafter"/>
</dbReference>
<dbReference type="GO" id="GO:0012505">
    <property type="term" value="C:endomembrane system"/>
    <property type="evidence" value="ECO:0007669"/>
    <property type="project" value="UniProtKB-SubCell"/>
</dbReference>
<evidence type="ECO:0000256" key="1">
    <source>
        <dbReference type="ARBA" id="ARBA00004184"/>
    </source>
</evidence>
<dbReference type="InterPro" id="IPR019453">
    <property type="entry name" value="VPS39/TGFA1_Znf"/>
</dbReference>
<feature type="region of interest" description="Disordered" evidence="5">
    <location>
        <begin position="1366"/>
        <end position="1409"/>
    </location>
</feature>
<dbReference type="Proteomes" id="UP000095038">
    <property type="component" value="Unassembled WGS sequence"/>
</dbReference>
<keyword evidence="2" id="KW-0472">Membrane</keyword>
<dbReference type="PROSITE" id="PS50219">
    <property type="entry name" value="CNH"/>
    <property type="match status" value="1"/>
</dbReference>
<comment type="subcellular location">
    <subcellularLocation>
        <location evidence="1">Endomembrane system</location>
        <topology evidence="1">Peripheral membrane protein</topology>
    </subcellularLocation>
</comment>
<dbReference type="Pfam" id="PF10366">
    <property type="entry name" value="Vps39_1"/>
    <property type="match status" value="1"/>
</dbReference>
<feature type="region of interest" description="Disordered" evidence="5">
    <location>
        <begin position="287"/>
        <end position="307"/>
    </location>
</feature>
<comment type="similarity">
    <text evidence="3">Belongs to the VAM6/VPS39 family.</text>
</comment>
<evidence type="ECO:0000256" key="2">
    <source>
        <dbReference type="ARBA" id="ARBA00023136"/>
    </source>
</evidence>
<accession>A0A1D2VPD4</accession>
<dbReference type="GO" id="GO:0000329">
    <property type="term" value="C:fungal-type vacuole membrane"/>
    <property type="evidence" value="ECO:0007669"/>
    <property type="project" value="TreeGrafter"/>
</dbReference>
<evidence type="ECO:0000256" key="4">
    <source>
        <dbReference type="PROSITE-ProRule" id="PRU01006"/>
    </source>
</evidence>
<reference evidence="8" key="1">
    <citation type="submission" date="2016-05" db="EMBL/GenBank/DDBJ databases">
        <title>Comparative genomics of biotechnologically important yeasts.</title>
        <authorList>
            <consortium name="DOE Joint Genome Institute"/>
            <person name="Riley R."/>
            <person name="Haridas S."/>
            <person name="Wolfe K.H."/>
            <person name="Lopes M.R."/>
            <person name="Hittinger C.T."/>
            <person name="Goker M."/>
            <person name="Salamov A."/>
            <person name="Wisecaver J."/>
            <person name="Long T.M."/>
            <person name="Aerts A.L."/>
            <person name="Barry K."/>
            <person name="Choi C."/>
            <person name="Clum A."/>
            <person name="Coughlan A.Y."/>
            <person name="Deshpande S."/>
            <person name="Douglass A.P."/>
            <person name="Hanson S.J."/>
            <person name="Klenk H.-P."/>
            <person name="Labutti K."/>
            <person name="Lapidus A."/>
            <person name="Lindquist E."/>
            <person name="Lipzen A."/>
            <person name="Meier-Kolthoff J.P."/>
            <person name="Ohm R.A."/>
            <person name="Otillar R.P."/>
            <person name="Pangilinan J."/>
            <person name="Peng Y."/>
            <person name="Rokas A."/>
            <person name="Rosa C.A."/>
            <person name="Scheuner C."/>
            <person name="Sibirny A.A."/>
            <person name="Slot J.C."/>
            <person name="Stielow J.B."/>
            <person name="Sun H."/>
            <person name="Kurtzman C.P."/>
            <person name="Blackwell M."/>
            <person name="Grigoriev I.V."/>
            <person name="Jeffries T.W."/>
        </authorList>
    </citation>
    <scope>NUCLEOTIDE SEQUENCE [LARGE SCALE GENOMIC DNA]</scope>
    <source>
        <strain evidence="8">DSM 1968</strain>
    </source>
</reference>
<feature type="domain" description="CNH" evidence="6">
    <location>
        <begin position="128"/>
        <end position="704"/>
    </location>
</feature>
<dbReference type="InParanoid" id="A0A1D2VPD4"/>
<feature type="region of interest" description="Disordered" evidence="5">
    <location>
        <begin position="128"/>
        <end position="158"/>
    </location>
</feature>
<dbReference type="InterPro" id="IPR000547">
    <property type="entry name" value="Clathrin_H-chain/VPS_repeat"/>
</dbReference>
<gene>
    <name evidence="7" type="ORF">ASCRUDRAFT_96178</name>
</gene>
<protein>
    <recommendedName>
        <fullName evidence="6">CNH domain-containing protein</fullName>
    </recommendedName>
</protein>
<evidence type="ECO:0000313" key="8">
    <source>
        <dbReference type="Proteomes" id="UP000095038"/>
    </source>
</evidence>
<dbReference type="PANTHER" id="PTHR12894:SF49">
    <property type="entry name" value="VAM6_VPS39-LIKE PROTEIN"/>
    <property type="match status" value="1"/>
</dbReference>
<dbReference type="EMBL" id="KV454475">
    <property type="protein sequence ID" value="ODV63473.1"/>
    <property type="molecule type" value="Genomic_DNA"/>
</dbReference>
<dbReference type="OrthoDB" id="5325112at2759"/>
<feature type="compositionally biased region" description="Polar residues" evidence="5">
    <location>
        <begin position="62"/>
        <end position="73"/>
    </location>
</feature>
<dbReference type="PANTHER" id="PTHR12894">
    <property type="entry name" value="CNH DOMAIN CONTAINING"/>
    <property type="match status" value="1"/>
</dbReference>
<keyword evidence="8" id="KW-1185">Reference proteome</keyword>
<dbReference type="RefSeq" id="XP_020049780.1">
    <property type="nucleotide sequence ID" value="XM_020195199.1"/>
</dbReference>
<evidence type="ECO:0000256" key="5">
    <source>
        <dbReference type="SAM" id="MobiDB-lite"/>
    </source>
</evidence>
<evidence type="ECO:0000259" key="6">
    <source>
        <dbReference type="PROSITE" id="PS50219"/>
    </source>
</evidence>
<organism evidence="7 8">
    <name type="scientific">Ascoidea rubescens DSM 1968</name>
    <dbReference type="NCBI Taxonomy" id="1344418"/>
    <lineage>
        <taxon>Eukaryota</taxon>
        <taxon>Fungi</taxon>
        <taxon>Dikarya</taxon>
        <taxon>Ascomycota</taxon>
        <taxon>Saccharomycotina</taxon>
        <taxon>Saccharomycetes</taxon>
        <taxon>Ascoideaceae</taxon>
        <taxon>Ascoidea</taxon>
    </lineage>
</organism>
<proteinExistence type="inferred from homology"/>
<dbReference type="PROSITE" id="PS50236">
    <property type="entry name" value="CHCR"/>
    <property type="match status" value="1"/>
</dbReference>
<evidence type="ECO:0000256" key="3">
    <source>
        <dbReference type="ARBA" id="ARBA00038201"/>
    </source>
</evidence>
<name>A0A1D2VPD4_9ASCO</name>
<dbReference type="InterPro" id="IPR032914">
    <property type="entry name" value="Vam6/VPS39/TRAP1"/>
</dbReference>
<sequence length="1668" mass="191662">MIDVITPASYVDLESLKFKISSILVIYDNLFVALNNGSIYIFDLNSSYGSVFPDFDASNDTQNSINPDASYTQNAGDIDNDNKNDDDELNKQVTLQSINSSSNLSPILNPTSRRNSFISNTTSKAAFNNNLTPTTSNDLSNSNKNLNNKPSNGNLNKDNTNLKWFNFKNLNKLKLSQKFENISKKPIDQLDFLPDNNYLFILSDNIISIYLYINIIANNSNSNNPSDTINQNQIDLKFLDSIKSSKNAPFFKVSSALKNNLLINSPIERPIDSNLLFDNHSTSSIHINSHNNHNNNPTHNNTNINNLNQRRSSFSYNSSISPSNSLTSINSLLNNKSRNNSVSSSKTSIYSFASNQTNPIFYSKDKNDKVPNSLYSNPSIASSTLSLNLNFDPNLNDIDQIKKINKKSTLLNNNKNIDYNNNNNISKSRKVSRSLTNHTNDSLNYQVSYLVYNVRRKLFIHSFNNTNNNNNLNNNNNNININNNLIINSLNPDILDDPNNIDFIYDNNNILNNNNFNDSNSIANSISQSISNFNSNSFLNELTLTDKCKAIEFISPSKILIALSNDYQIINLKNFKIKSINNYNANSILGNLASNQNNLNLNTNTFNYFFSNYQPTYHLAKISRKRTLISKDINTFKINNNTGNFIKNSNFLLNNIPQILKFFFPYLILIHLRNLEIRDCDNGFLIQSIPIQNINNLFIDNFKKLIFFSSNHNNKLYICFFKNFINQLNQLEKRNHLNEAINLTIQLPLEILPDKIQRLRQLQIKKAQKLFNDSKFQESMLIFSEYLAPPSLIIPLFPSFITIPINNDGNNNDNKNKNKNKNNKNSKNEHYSSNIPIPDNFNLNINLSNQNALNSIKIESLSIIPQKYHSNVINDNMNNDNYSIKSSYYPSSPLKNSYTASNNANIIINSPNNSSTVYNSPNINTKPIVSSPLVNSSRVATTAMKTSLSNDNIHNLHQSYMEHLHNKSSNYYNNYSNKDLSSDNKSIYSVKSSMSNLNSNTFINSRRNSLSIKPNYLILNTQTKKLLKAIRYLLPYLADTRRKINKLINETYNEKDENSNTIDDDDDDDGNEDKFEFNQYEELSSILWKGIQIPKNIFGDLKVSAELVDTTLFKCYIISSPKLIGPLVRIKNYCNLNIVEKELIHKKMFKELIEFYYGKKFHEKALNLLEKLGKGESIKNTDETIIDDFDQDEGIIDSCDIEDDQKDDKNKDKNKDNDKENDYIYTPMLVLNNYNYLNNKLLKGPINTINYLKKLNNDYIELIFKYSKWPITISEKKGMSIFLEDSIESETLNRFKVIEYLLNNFNKKLGIKYLEHAIDNLNDKSSKLHNKLIELYIGIILEEDEKEIKKAKQAVDSEIATIDNDNKEKTIKENKDNKEQKDNNNFLSNSDTLSGYSGNGDDSDDEEEKVEKVGEEVFKKLLKFLKISNYYEPRKILMLLPNERKFLIMKTFVYKKIGEDVKVLEILVNELEDYNRASIYCSELYLEDNKKGQEILHKLLEMYLKPYNGADDIMNIGDETDKINMKKRKVNLKEGLNLLNCQGSRMSSIKILKMLPDELSIEELKQFLKSQLRIINYKINESRVLGSLSKVELVKNQENLLKLRSSSVVINENSTCEVCLKKLSHSVLAAFPDNVVTHYGCARIYKEMVQEKKRQKNKHASYIRSMRR</sequence>
<dbReference type="GeneID" id="30968835"/>
<dbReference type="GO" id="GO:0034058">
    <property type="term" value="P:endosomal vesicle fusion"/>
    <property type="evidence" value="ECO:0007669"/>
    <property type="project" value="TreeGrafter"/>
</dbReference>
<dbReference type="Pfam" id="PF10367">
    <property type="entry name" value="zf-Vps39_C"/>
    <property type="match status" value="1"/>
</dbReference>
<feature type="region of interest" description="Disordered" evidence="5">
    <location>
        <begin position="807"/>
        <end position="833"/>
    </location>
</feature>
<feature type="repeat" description="CHCR" evidence="4">
    <location>
        <begin position="1285"/>
        <end position="1508"/>
    </location>
</feature>
<evidence type="ECO:0000313" key="7">
    <source>
        <dbReference type="EMBL" id="ODV63473.1"/>
    </source>
</evidence>
<dbReference type="GO" id="GO:0006886">
    <property type="term" value="P:intracellular protein transport"/>
    <property type="evidence" value="ECO:0007669"/>
    <property type="project" value="UniProtKB-UniRule"/>
</dbReference>
<feature type="region of interest" description="Disordered" evidence="5">
    <location>
        <begin position="62"/>
        <end position="87"/>
    </location>
</feature>
<feature type="compositionally biased region" description="Basic and acidic residues" evidence="5">
    <location>
        <begin position="1366"/>
        <end position="1382"/>
    </location>
</feature>